<keyword evidence="1" id="KW-1133">Transmembrane helix</keyword>
<dbReference type="EMBL" id="MN738770">
    <property type="protein sequence ID" value="QHS83908.1"/>
    <property type="molecule type" value="Genomic_DNA"/>
</dbReference>
<feature type="transmembrane region" description="Helical" evidence="1">
    <location>
        <begin position="6"/>
        <end position="24"/>
    </location>
</feature>
<sequence length="232" mass="25712">MEPKSIIIVVLVLLLLYIIIRTVTYPSGLTSKTDAKTLQTISADDLESGDTASVNFSYSIWFYVDDWNYKYGQAKVIFGRLDMNKKPCPTIVLAPTQNNINVSLTVYPNSNSSSEIIHSCGVHNIPIQKWVNAIISVNNRSLDIYIDGKLVRTCMLPGVPKVSNKSNVLVTPGGGFSGYTSKLQYWDEAIDPQKAWNVYKLGYGDGFLSMFNAFEVDITVSNDGEEQASISF</sequence>
<proteinExistence type="predicted"/>
<dbReference type="Gene3D" id="2.60.120.200">
    <property type="match status" value="1"/>
</dbReference>
<dbReference type="AlphaFoldDB" id="A0A6C0AVX8"/>
<evidence type="ECO:0000256" key="1">
    <source>
        <dbReference type="SAM" id="Phobius"/>
    </source>
</evidence>
<dbReference type="Pfam" id="PF13385">
    <property type="entry name" value="Laminin_G_3"/>
    <property type="match status" value="1"/>
</dbReference>
<dbReference type="SUPFAM" id="SSF49899">
    <property type="entry name" value="Concanavalin A-like lectins/glucanases"/>
    <property type="match status" value="1"/>
</dbReference>
<keyword evidence="1" id="KW-0472">Membrane</keyword>
<accession>A0A6C0AVX8</accession>
<dbReference type="InterPro" id="IPR013320">
    <property type="entry name" value="ConA-like_dom_sf"/>
</dbReference>
<organism evidence="2">
    <name type="scientific">viral metagenome</name>
    <dbReference type="NCBI Taxonomy" id="1070528"/>
    <lineage>
        <taxon>unclassified sequences</taxon>
        <taxon>metagenomes</taxon>
        <taxon>organismal metagenomes</taxon>
    </lineage>
</organism>
<protein>
    <recommendedName>
        <fullName evidence="3">LamG-like jellyroll fold domain-containing protein</fullName>
    </recommendedName>
</protein>
<evidence type="ECO:0008006" key="3">
    <source>
        <dbReference type="Google" id="ProtNLM"/>
    </source>
</evidence>
<name>A0A6C0AVX8_9ZZZZ</name>
<evidence type="ECO:0000313" key="2">
    <source>
        <dbReference type="EMBL" id="QHS83908.1"/>
    </source>
</evidence>
<reference evidence="2" key="1">
    <citation type="journal article" date="2020" name="Nature">
        <title>Giant virus diversity and host interactions through global metagenomics.</title>
        <authorList>
            <person name="Schulz F."/>
            <person name="Roux S."/>
            <person name="Paez-Espino D."/>
            <person name="Jungbluth S."/>
            <person name="Walsh D.A."/>
            <person name="Denef V.J."/>
            <person name="McMahon K.D."/>
            <person name="Konstantinidis K.T."/>
            <person name="Eloe-Fadrosh E.A."/>
            <person name="Kyrpides N.C."/>
            <person name="Woyke T."/>
        </authorList>
    </citation>
    <scope>NUCLEOTIDE SEQUENCE</scope>
    <source>
        <strain evidence="2">GVMAG-S-ERX555965-48</strain>
    </source>
</reference>
<keyword evidence="1" id="KW-0812">Transmembrane</keyword>